<evidence type="ECO:0000256" key="8">
    <source>
        <dbReference type="ARBA" id="ARBA00022737"/>
    </source>
</evidence>
<dbReference type="CDD" id="cd22584">
    <property type="entry name" value="Rcat_RBR_unk"/>
    <property type="match status" value="1"/>
</dbReference>
<keyword evidence="16" id="KW-1185">Reference proteome</keyword>
<evidence type="ECO:0000256" key="5">
    <source>
        <dbReference type="ARBA" id="ARBA00012251"/>
    </source>
</evidence>
<dbReference type="OrthoDB" id="9977870at2759"/>
<evidence type="ECO:0000256" key="6">
    <source>
        <dbReference type="ARBA" id="ARBA00022679"/>
    </source>
</evidence>
<dbReference type="EC" id="2.3.2.31" evidence="5"/>
<proteinExistence type="inferred from homology"/>
<evidence type="ECO:0000256" key="9">
    <source>
        <dbReference type="ARBA" id="ARBA00022771"/>
    </source>
</evidence>
<dbReference type="CDD" id="cd22582">
    <property type="entry name" value="BRcat_RBR_unk"/>
    <property type="match status" value="1"/>
</dbReference>
<keyword evidence="9 12" id="KW-0863">Zinc-finger</keyword>
<dbReference type="Gene3D" id="1.20.120.1750">
    <property type="match status" value="1"/>
</dbReference>
<dbReference type="InterPro" id="IPR031127">
    <property type="entry name" value="E3_UB_ligase_RBR"/>
</dbReference>
<dbReference type="UniPathway" id="UPA00143"/>
<feature type="domain" description="RING-type" evidence="13">
    <location>
        <begin position="338"/>
        <end position="381"/>
    </location>
</feature>
<dbReference type="GO" id="GO:0004523">
    <property type="term" value="F:RNA-DNA hybrid ribonuclease activity"/>
    <property type="evidence" value="ECO:0007669"/>
    <property type="project" value="InterPro"/>
</dbReference>
<keyword evidence="6" id="KW-0808">Transferase</keyword>
<name>A0A2U1LJM7_ARTAN</name>
<dbReference type="PROSITE" id="PS50089">
    <property type="entry name" value="ZF_RING_2"/>
    <property type="match status" value="2"/>
</dbReference>
<evidence type="ECO:0000256" key="7">
    <source>
        <dbReference type="ARBA" id="ARBA00022723"/>
    </source>
</evidence>
<organism evidence="15 16">
    <name type="scientific">Artemisia annua</name>
    <name type="common">Sweet wormwood</name>
    <dbReference type="NCBI Taxonomy" id="35608"/>
    <lineage>
        <taxon>Eukaryota</taxon>
        <taxon>Viridiplantae</taxon>
        <taxon>Streptophyta</taxon>
        <taxon>Embryophyta</taxon>
        <taxon>Tracheophyta</taxon>
        <taxon>Spermatophyta</taxon>
        <taxon>Magnoliopsida</taxon>
        <taxon>eudicotyledons</taxon>
        <taxon>Gunneridae</taxon>
        <taxon>Pentapetalae</taxon>
        <taxon>asterids</taxon>
        <taxon>campanulids</taxon>
        <taxon>Asterales</taxon>
        <taxon>Asteraceae</taxon>
        <taxon>Asteroideae</taxon>
        <taxon>Anthemideae</taxon>
        <taxon>Artemisiinae</taxon>
        <taxon>Artemisia</taxon>
    </lineage>
</organism>
<dbReference type="InterPro" id="IPR002156">
    <property type="entry name" value="RNaseH_domain"/>
</dbReference>
<feature type="domain" description="RING-type" evidence="13">
    <location>
        <begin position="170"/>
        <end position="215"/>
    </location>
</feature>
<dbReference type="EMBL" id="PKPP01009035">
    <property type="protein sequence ID" value="PWA49196.1"/>
    <property type="molecule type" value="Genomic_DNA"/>
</dbReference>
<dbReference type="GO" id="GO:0003676">
    <property type="term" value="F:nucleic acid binding"/>
    <property type="evidence" value="ECO:0007669"/>
    <property type="project" value="InterPro"/>
</dbReference>
<sequence>MDVHENERKKPNSFYIEKPFESLQASSNNEVFRVYFKYLVSDETLAGIGVSICDKRDRCVFEMKKPVILDDDSEDGEVVGLNALIEALDTAIGMRIKVVHVLCDSDQLYQYLTGKEQPTDDKISTLVDQLNFIQRKFGYFSAFRVTQDVNIAFKLASDAIASAKTLVEKCTICLEQFYNSRMFSVNTCCHKYCHSCIRSHVEAKLLQGMKLPECPHEGCKSRLDIESCMKFLTPKSYEIMVLREKEASIPPAEKVYCPFSGCSYLMSETEVLEYTVDLFIAAKGSGMRKCVKCHSLFCKNCKVPWHNNVTCSDYMTYNQAENEVKLKSLATKKRWRQCIKCQNMVELVQGCYHIYCRCGHEFCYTCGAEWIKKKATCRCPLWDERSIAHNPIH</sequence>
<dbReference type="GO" id="GO:0016567">
    <property type="term" value="P:protein ubiquitination"/>
    <property type="evidence" value="ECO:0007669"/>
    <property type="project" value="UniProtKB-UniPathway"/>
</dbReference>
<evidence type="ECO:0000256" key="3">
    <source>
        <dbReference type="ARBA" id="ARBA00003976"/>
    </source>
</evidence>
<protein>
    <recommendedName>
        <fullName evidence="5">RBR-type E3 ubiquitin transferase</fullName>
        <ecNumber evidence="5">2.3.2.31</ecNumber>
    </recommendedName>
</protein>
<dbReference type="PANTHER" id="PTHR11685">
    <property type="entry name" value="RBR FAMILY RING FINGER AND IBR DOMAIN-CONTAINING"/>
    <property type="match status" value="1"/>
</dbReference>
<gene>
    <name evidence="15" type="ORF">CTI12_AA483740</name>
</gene>
<dbReference type="PROSITE" id="PS51873">
    <property type="entry name" value="TRIAD"/>
    <property type="match status" value="1"/>
</dbReference>
<keyword evidence="11" id="KW-0862">Zinc</keyword>
<evidence type="ECO:0000256" key="12">
    <source>
        <dbReference type="PROSITE-ProRule" id="PRU00175"/>
    </source>
</evidence>
<evidence type="ECO:0000256" key="10">
    <source>
        <dbReference type="ARBA" id="ARBA00022786"/>
    </source>
</evidence>
<dbReference type="STRING" id="35608.A0A2U1LJM7"/>
<comment type="cofactor">
    <cofactor evidence="2">
        <name>Zn(2+)</name>
        <dbReference type="ChEBI" id="CHEBI:29105"/>
    </cofactor>
</comment>
<dbReference type="Proteomes" id="UP000245207">
    <property type="component" value="Unassembled WGS sequence"/>
</dbReference>
<dbReference type="InterPro" id="IPR002867">
    <property type="entry name" value="IBR_dom"/>
</dbReference>
<dbReference type="Pfam" id="PF01485">
    <property type="entry name" value="IBR"/>
    <property type="match status" value="2"/>
</dbReference>
<feature type="domain" description="RING-type" evidence="14">
    <location>
        <begin position="166"/>
        <end position="383"/>
    </location>
</feature>
<dbReference type="Gene3D" id="3.30.420.10">
    <property type="entry name" value="Ribonuclease H-like superfamily/Ribonuclease H"/>
    <property type="match status" value="1"/>
</dbReference>
<evidence type="ECO:0000259" key="14">
    <source>
        <dbReference type="PROSITE" id="PS51873"/>
    </source>
</evidence>
<dbReference type="InterPro" id="IPR036397">
    <property type="entry name" value="RNaseH_sf"/>
</dbReference>
<evidence type="ECO:0000256" key="1">
    <source>
        <dbReference type="ARBA" id="ARBA00001798"/>
    </source>
</evidence>
<evidence type="ECO:0000256" key="4">
    <source>
        <dbReference type="ARBA" id="ARBA00005884"/>
    </source>
</evidence>
<accession>A0A2U1LJM7</accession>
<keyword evidence="8" id="KW-0677">Repeat</keyword>
<comment type="caution">
    <text evidence="15">The sequence shown here is derived from an EMBL/GenBank/DDBJ whole genome shotgun (WGS) entry which is preliminary data.</text>
</comment>
<dbReference type="AlphaFoldDB" id="A0A2U1LJM7"/>
<reference evidence="15 16" key="1">
    <citation type="journal article" date="2018" name="Mol. Plant">
        <title>The genome of Artemisia annua provides insight into the evolution of Asteraceae family and artemisinin biosynthesis.</title>
        <authorList>
            <person name="Shen Q."/>
            <person name="Zhang L."/>
            <person name="Liao Z."/>
            <person name="Wang S."/>
            <person name="Yan T."/>
            <person name="Shi P."/>
            <person name="Liu M."/>
            <person name="Fu X."/>
            <person name="Pan Q."/>
            <person name="Wang Y."/>
            <person name="Lv Z."/>
            <person name="Lu X."/>
            <person name="Zhang F."/>
            <person name="Jiang W."/>
            <person name="Ma Y."/>
            <person name="Chen M."/>
            <person name="Hao X."/>
            <person name="Li L."/>
            <person name="Tang Y."/>
            <person name="Lv G."/>
            <person name="Zhou Y."/>
            <person name="Sun X."/>
            <person name="Brodelius P.E."/>
            <person name="Rose J.K.C."/>
            <person name="Tang K."/>
        </authorList>
    </citation>
    <scope>NUCLEOTIDE SEQUENCE [LARGE SCALE GENOMIC DNA]</scope>
    <source>
        <strain evidence="16">cv. Huhao1</strain>
        <tissue evidence="15">Leaf</tissue>
    </source>
</reference>
<evidence type="ECO:0000256" key="11">
    <source>
        <dbReference type="ARBA" id="ARBA00022833"/>
    </source>
</evidence>
<comment type="catalytic activity">
    <reaction evidence="1">
        <text>[E2 ubiquitin-conjugating enzyme]-S-ubiquitinyl-L-cysteine + [acceptor protein]-L-lysine = [E2 ubiquitin-conjugating enzyme]-L-cysteine + [acceptor protein]-N(6)-ubiquitinyl-L-lysine.</text>
        <dbReference type="EC" id="2.3.2.31"/>
    </reaction>
</comment>
<evidence type="ECO:0000259" key="13">
    <source>
        <dbReference type="PROSITE" id="PS50089"/>
    </source>
</evidence>
<dbReference type="SUPFAM" id="SSF57850">
    <property type="entry name" value="RING/U-box"/>
    <property type="match status" value="2"/>
</dbReference>
<dbReference type="GO" id="GO:0061630">
    <property type="term" value="F:ubiquitin protein ligase activity"/>
    <property type="evidence" value="ECO:0007669"/>
    <property type="project" value="UniProtKB-EC"/>
</dbReference>
<keyword evidence="7" id="KW-0479">Metal-binding</keyword>
<dbReference type="PROSITE" id="PS00518">
    <property type="entry name" value="ZF_RING_1"/>
    <property type="match status" value="1"/>
</dbReference>
<dbReference type="Gene3D" id="3.30.40.10">
    <property type="entry name" value="Zinc/RING finger domain, C3HC4 (zinc finger)"/>
    <property type="match status" value="1"/>
</dbReference>
<dbReference type="SMART" id="SM00647">
    <property type="entry name" value="IBR"/>
    <property type="match status" value="2"/>
</dbReference>
<dbReference type="InterPro" id="IPR001841">
    <property type="entry name" value="Znf_RING"/>
</dbReference>
<keyword evidence="10" id="KW-0833">Ubl conjugation pathway</keyword>
<dbReference type="FunFam" id="3.30.40.10:FF:000230">
    <property type="entry name" value="RBR-type E3 ubiquitin transferase"/>
    <property type="match status" value="1"/>
</dbReference>
<evidence type="ECO:0000313" key="15">
    <source>
        <dbReference type="EMBL" id="PWA49196.1"/>
    </source>
</evidence>
<comment type="function">
    <text evidence="3">Might act as an E3 ubiquitin-protein ligase, or as part of E3 complex, which accepts ubiquitin from specific E2 ubiquitin-conjugating enzymes and then transfers it to substrates.</text>
</comment>
<dbReference type="InterPro" id="IPR017907">
    <property type="entry name" value="Znf_RING_CS"/>
</dbReference>
<dbReference type="InterPro" id="IPR013083">
    <property type="entry name" value="Znf_RING/FYVE/PHD"/>
</dbReference>
<dbReference type="GO" id="GO:0008270">
    <property type="term" value="F:zinc ion binding"/>
    <property type="evidence" value="ECO:0007669"/>
    <property type="project" value="UniProtKB-KW"/>
</dbReference>
<dbReference type="InterPro" id="IPR044066">
    <property type="entry name" value="TRIAD_supradom"/>
</dbReference>
<evidence type="ECO:0000256" key="2">
    <source>
        <dbReference type="ARBA" id="ARBA00001947"/>
    </source>
</evidence>
<evidence type="ECO:0000313" key="16">
    <source>
        <dbReference type="Proteomes" id="UP000245207"/>
    </source>
</evidence>
<comment type="similarity">
    <text evidence="4">Belongs to the RBR family. Ariadne subfamily.</text>
</comment>
<dbReference type="Pfam" id="PF13456">
    <property type="entry name" value="RVT_3"/>
    <property type="match status" value="1"/>
</dbReference>